<dbReference type="RefSeq" id="WP_203654302.1">
    <property type="nucleotide sequence ID" value="NZ_BONR01000002.1"/>
</dbReference>
<dbReference type="InterPro" id="IPR023214">
    <property type="entry name" value="HAD_sf"/>
</dbReference>
<comment type="cofactor">
    <cofactor evidence="1">
        <name>Mg(2+)</name>
        <dbReference type="ChEBI" id="CHEBI:18420"/>
    </cofactor>
</comment>
<organism evidence="14 15">
    <name type="scientific">Demequina activiva</name>
    <dbReference type="NCBI Taxonomy" id="1582364"/>
    <lineage>
        <taxon>Bacteria</taxon>
        <taxon>Bacillati</taxon>
        <taxon>Actinomycetota</taxon>
        <taxon>Actinomycetes</taxon>
        <taxon>Micrococcales</taxon>
        <taxon>Demequinaceae</taxon>
        <taxon>Demequina</taxon>
    </lineage>
</organism>
<dbReference type="GO" id="GO:0006564">
    <property type="term" value="P:L-serine biosynthetic process"/>
    <property type="evidence" value="ECO:0007669"/>
    <property type="project" value="UniProtKB-KW"/>
</dbReference>
<proteinExistence type="inferred from homology"/>
<evidence type="ECO:0000256" key="8">
    <source>
        <dbReference type="ARBA" id="ARBA00022842"/>
    </source>
</evidence>
<dbReference type="NCBIfam" id="TIGR01488">
    <property type="entry name" value="HAD-SF-IB"/>
    <property type="match status" value="1"/>
</dbReference>
<keyword evidence="9" id="KW-0718">Serine biosynthesis</keyword>
<gene>
    <name evidence="14" type="ORF">Dac01nite_11860</name>
</gene>
<dbReference type="GO" id="GO:0036424">
    <property type="term" value="F:L-phosphoserine phosphatase activity"/>
    <property type="evidence" value="ECO:0007669"/>
    <property type="project" value="InterPro"/>
</dbReference>
<keyword evidence="6" id="KW-0479">Metal-binding</keyword>
<comment type="pathway">
    <text evidence="2">Amino-acid biosynthesis; L-serine biosynthesis; L-serine from 3-phospho-D-glycerate: step 3/3.</text>
</comment>
<evidence type="ECO:0000256" key="1">
    <source>
        <dbReference type="ARBA" id="ARBA00001946"/>
    </source>
</evidence>
<accession>A0A919Q2J5</accession>
<sequence>MTGRLIVLDVDSTLITSEVIEMIAARAGTEAEVAAVTEAAMRGEIDFGQSLRQRVATLAGVPDTVFAQVLDEVRFTPGAQELISTLQSRGWTAALVSGGFEEIVAPLAARVGISLFRANRLEVADARLTGRTVGPVIDRAAKAQALLEYCEQLGVDPADAVAVGDGANDLDMMAAAGLGIAFNAKPVVQELADAAVNEPSLTAVLDVIDR</sequence>
<dbReference type="PANTHER" id="PTHR43344">
    <property type="entry name" value="PHOSPHOSERINE PHOSPHATASE"/>
    <property type="match status" value="1"/>
</dbReference>
<dbReference type="GO" id="GO:0005737">
    <property type="term" value="C:cytoplasm"/>
    <property type="evidence" value="ECO:0007669"/>
    <property type="project" value="TreeGrafter"/>
</dbReference>
<dbReference type="SFLD" id="SFLDF00029">
    <property type="entry name" value="phosphoserine_phosphatase"/>
    <property type="match status" value="1"/>
</dbReference>
<dbReference type="Pfam" id="PF00702">
    <property type="entry name" value="Hydrolase"/>
    <property type="match status" value="1"/>
</dbReference>
<dbReference type="InterPro" id="IPR036412">
    <property type="entry name" value="HAD-like_sf"/>
</dbReference>
<dbReference type="GO" id="GO:0000287">
    <property type="term" value="F:magnesium ion binding"/>
    <property type="evidence" value="ECO:0007669"/>
    <property type="project" value="TreeGrafter"/>
</dbReference>
<dbReference type="Proteomes" id="UP000652354">
    <property type="component" value="Unassembled WGS sequence"/>
</dbReference>
<dbReference type="SFLD" id="SFLDG01136">
    <property type="entry name" value="C1.6:_Phosphoserine_Phosphatas"/>
    <property type="match status" value="1"/>
</dbReference>
<comment type="catalytic activity">
    <reaction evidence="12">
        <text>O-phospho-D-serine + H2O = D-serine + phosphate</text>
        <dbReference type="Rhea" id="RHEA:24873"/>
        <dbReference type="ChEBI" id="CHEBI:15377"/>
        <dbReference type="ChEBI" id="CHEBI:35247"/>
        <dbReference type="ChEBI" id="CHEBI:43474"/>
        <dbReference type="ChEBI" id="CHEBI:58680"/>
        <dbReference type="EC" id="3.1.3.3"/>
    </reaction>
</comment>
<reference evidence="14" key="1">
    <citation type="submission" date="2021-01" db="EMBL/GenBank/DDBJ databases">
        <title>Whole genome shotgun sequence of Demequina activiva NBRC 110675.</title>
        <authorList>
            <person name="Komaki H."/>
            <person name="Tamura T."/>
        </authorList>
    </citation>
    <scope>NUCLEOTIDE SEQUENCE</scope>
    <source>
        <strain evidence="14">NBRC 110675</strain>
    </source>
</reference>
<evidence type="ECO:0000256" key="3">
    <source>
        <dbReference type="ARBA" id="ARBA00009184"/>
    </source>
</evidence>
<evidence type="ECO:0000256" key="6">
    <source>
        <dbReference type="ARBA" id="ARBA00022723"/>
    </source>
</evidence>
<dbReference type="PANTHER" id="PTHR43344:SF2">
    <property type="entry name" value="PHOSPHOSERINE PHOSPHATASE"/>
    <property type="match status" value="1"/>
</dbReference>
<dbReference type="InterPro" id="IPR004469">
    <property type="entry name" value="PSP"/>
</dbReference>
<evidence type="ECO:0000256" key="7">
    <source>
        <dbReference type="ARBA" id="ARBA00022801"/>
    </source>
</evidence>
<comment type="catalytic activity">
    <reaction evidence="11">
        <text>O-phospho-L-serine + H2O = L-serine + phosphate</text>
        <dbReference type="Rhea" id="RHEA:21208"/>
        <dbReference type="ChEBI" id="CHEBI:15377"/>
        <dbReference type="ChEBI" id="CHEBI:33384"/>
        <dbReference type="ChEBI" id="CHEBI:43474"/>
        <dbReference type="ChEBI" id="CHEBI:57524"/>
        <dbReference type="EC" id="3.1.3.3"/>
    </reaction>
</comment>
<evidence type="ECO:0000256" key="10">
    <source>
        <dbReference type="ARBA" id="ARBA00031693"/>
    </source>
</evidence>
<evidence type="ECO:0000313" key="15">
    <source>
        <dbReference type="Proteomes" id="UP000652354"/>
    </source>
</evidence>
<dbReference type="SUPFAM" id="SSF56784">
    <property type="entry name" value="HAD-like"/>
    <property type="match status" value="1"/>
</dbReference>
<protein>
    <recommendedName>
        <fullName evidence="4">phosphoserine phosphatase</fullName>
        <ecNumber evidence="4">3.1.3.3</ecNumber>
    </recommendedName>
    <alternativeName>
        <fullName evidence="10">O-phosphoserine phosphohydrolase</fullName>
    </alternativeName>
</protein>
<keyword evidence="7" id="KW-0378">Hydrolase</keyword>
<name>A0A919Q2J5_9MICO</name>
<dbReference type="InterPro" id="IPR050582">
    <property type="entry name" value="HAD-like_SerB"/>
</dbReference>
<dbReference type="EC" id="3.1.3.3" evidence="4"/>
<feature type="active site" description="Proton donor" evidence="13">
    <location>
        <position position="11"/>
    </location>
</feature>
<evidence type="ECO:0000313" key="14">
    <source>
        <dbReference type="EMBL" id="GIG54434.1"/>
    </source>
</evidence>
<evidence type="ECO:0000256" key="12">
    <source>
        <dbReference type="ARBA" id="ARBA00048523"/>
    </source>
</evidence>
<comment type="similarity">
    <text evidence="3">Belongs to the HAD-like hydrolase superfamily. SerB family.</text>
</comment>
<dbReference type="Gene3D" id="3.40.50.1000">
    <property type="entry name" value="HAD superfamily/HAD-like"/>
    <property type="match status" value="1"/>
</dbReference>
<evidence type="ECO:0000256" key="13">
    <source>
        <dbReference type="PIRSR" id="PIRSR604469-1"/>
    </source>
</evidence>
<evidence type="ECO:0000256" key="9">
    <source>
        <dbReference type="ARBA" id="ARBA00023299"/>
    </source>
</evidence>
<evidence type="ECO:0000256" key="4">
    <source>
        <dbReference type="ARBA" id="ARBA00012640"/>
    </source>
</evidence>
<evidence type="ECO:0000256" key="2">
    <source>
        <dbReference type="ARBA" id="ARBA00005135"/>
    </source>
</evidence>
<comment type="caution">
    <text evidence="14">The sequence shown here is derived from an EMBL/GenBank/DDBJ whole genome shotgun (WGS) entry which is preliminary data.</text>
</comment>
<feature type="active site" description="Nucleophile" evidence="13">
    <location>
        <position position="9"/>
    </location>
</feature>
<dbReference type="AlphaFoldDB" id="A0A919Q2J5"/>
<evidence type="ECO:0000256" key="5">
    <source>
        <dbReference type="ARBA" id="ARBA00022605"/>
    </source>
</evidence>
<dbReference type="SFLD" id="SFLDG01137">
    <property type="entry name" value="C1.6.1:_Phosphoserine_Phosphat"/>
    <property type="match status" value="1"/>
</dbReference>
<dbReference type="EMBL" id="BONR01000002">
    <property type="protein sequence ID" value="GIG54434.1"/>
    <property type="molecule type" value="Genomic_DNA"/>
</dbReference>
<dbReference type="SFLD" id="SFLDS00003">
    <property type="entry name" value="Haloacid_Dehalogenase"/>
    <property type="match status" value="1"/>
</dbReference>
<evidence type="ECO:0000256" key="11">
    <source>
        <dbReference type="ARBA" id="ARBA00048138"/>
    </source>
</evidence>
<dbReference type="NCBIfam" id="TIGR00338">
    <property type="entry name" value="serB"/>
    <property type="match status" value="1"/>
</dbReference>
<keyword evidence="5" id="KW-0028">Amino-acid biosynthesis</keyword>
<keyword evidence="15" id="KW-1185">Reference proteome</keyword>
<keyword evidence="8" id="KW-0460">Magnesium</keyword>